<evidence type="ECO:0000313" key="3">
    <source>
        <dbReference type="Proteomes" id="UP000217895"/>
    </source>
</evidence>
<sequence>MITPHVFQKYFLILTERFNRNFSEPTIAEYYSALSGLSDEEFTFAARRIFRDGSAFPSVKELIDLGHVYRRQNELLALPEAEIDTNDPAWQAERKKFFEKIKGLSLGMNMNSEGQRLSEIDPAANLKTQNEQDYAA</sequence>
<feature type="compositionally biased region" description="Polar residues" evidence="1">
    <location>
        <begin position="126"/>
        <end position="136"/>
    </location>
</feature>
<organism evidence="2 3">
    <name type="scientific">Leptolyngbya boryana NIES-2135</name>
    <dbReference type="NCBI Taxonomy" id="1973484"/>
    <lineage>
        <taxon>Bacteria</taxon>
        <taxon>Bacillati</taxon>
        <taxon>Cyanobacteriota</taxon>
        <taxon>Cyanophyceae</taxon>
        <taxon>Leptolyngbyales</taxon>
        <taxon>Leptolyngbyaceae</taxon>
        <taxon>Leptolyngbya group</taxon>
        <taxon>Leptolyngbya</taxon>
    </lineage>
</organism>
<dbReference type="EMBL" id="AP018203">
    <property type="protein sequence ID" value="BAY58526.1"/>
    <property type="molecule type" value="Genomic_DNA"/>
</dbReference>
<gene>
    <name evidence="2" type="ORF">NIES2135_53990</name>
</gene>
<dbReference type="AlphaFoldDB" id="A0A1Z4JP81"/>
<evidence type="ECO:0000256" key="1">
    <source>
        <dbReference type="SAM" id="MobiDB-lite"/>
    </source>
</evidence>
<name>A0A1Z4JP81_LEPBY</name>
<evidence type="ECO:0000313" key="2">
    <source>
        <dbReference type="EMBL" id="BAY58526.1"/>
    </source>
</evidence>
<proteinExistence type="predicted"/>
<accession>A0A1Z4JP81</accession>
<reference evidence="2 3" key="1">
    <citation type="submission" date="2017-06" db="EMBL/GenBank/DDBJ databases">
        <title>Genome sequencing of cyanobaciteial culture collection at National Institute for Environmental Studies (NIES).</title>
        <authorList>
            <person name="Hirose Y."/>
            <person name="Shimura Y."/>
            <person name="Fujisawa T."/>
            <person name="Nakamura Y."/>
            <person name="Kawachi M."/>
        </authorList>
    </citation>
    <scope>NUCLEOTIDE SEQUENCE [LARGE SCALE GENOMIC DNA]</scope>
    <source>
        <strain evidence="2 3">NIES-2135</strain>
    </source>
</reference>
<keyword evidence="3" id="KW-1185">Reference proteome</keyword>
<feature type="region of interest" description="Disordered" evidence="1">
    <location>
        <begin position="117"/>
        <end position="136"/>
    </location>
</feature>
<protein>
    <submittedName>
        <fullName evidence="2">Uncharacterized protein</fullName>
    </submittedName>
</protein>
<dbReference type="Proteomes" id="UP000217895">
    <property type="component" value="Chromosome"/>
</dbReference>